<name>A0A9Q4AP97_9HYPH</name>
<evidence type="ECO:0000259" key="1">
    <source>
        <dbReference type="Pfam" id="PF13480"/>
    </source>
</evidence>
<organism evidence="2 3">
    <name type="scientific">Devosia ureilytica</name>
    <dbReference type="NCBI Taxonomy" id="2952754"/>
    <lineage>
        <taxon>Bacteria</taxon>
        <taxon>Pseudomonadati</taxon>
        <taxon>Pseudomonadota</taxon>
        <taxon>Alphaproteobacteria</taxon>
        <taxon>Hyphomicrobiales</taxon>
        <taxon>Devosiaceae</taxon>
        <taxon>Devosia</taxon>
    </lineage>
</organism>
<protein>
    <submittedName>
        <fullName evidence="2">GNAT family N-acetyltransferase</fullName>
        <ecNumber evidence="2">2.3.1.-</ecNumber>
    </submittedName>
</protein>
<keyword evidence="2" id="KW-0012">Acyltransferase</keyword>
<proteinExistence type="predicted"/>
<dbReference type="SUPFAM" id="SSF55729">
    <property type="entry name" value="Acyl-CoA N-acyltransferases (Nat)"/>
    <property type="match status" value="1"/>
</dbReference>
<evidence type="ECO:0000313" key="2">
    <source>
        <dbReference type="EMBL" id="MCP8887444.1"/>
    </source>
</evidence>
<comment type="caution">
    <text evidence="2">The sequence shown here is derived from an EMBL/GenBank/DDBJ whole genome shotgun (WGS) entry which is preliminary data.</text>
</comment>
<keyword evidence="2" id="KW-0808">Transferase</keyword>
<dbReference type="Pfam" id="PF13480">
    <property type="entry name" value="Acetyltransf_6"/>
    <property type="match status" value="1"/>
</dbReference>
<sequence>MFNILGNGMFRSEHYRCGEQGREAVRPEDSIVMRVLGTLDEIEACADAWREIEVSCADPMAYFQSYDWCRNWVRQFGDIGRPYVITLWREETLLALWPRMIVEAAGIRRLETLGVPHSQYCGALVRRGTSPKLGIAQKLEAAALQSGCDVTICRAVPEGTALAGFVADKPEVRGADNVASMLDLSAFASVEHYTNGLGKLQKRNRNRRRNHLARLGALDFAVIWPNDPRFAELARHCTQMKRRWLRETRRYSAGFSIDGYDDFLAGLPGDPVAGEGACLSMLRAGGRVVSLEIGFIRQRHYYAYVGGFDWALRHLSPGKVQMEMTIAWLIENRIKTYDLLINPADYKASWTNTSVVVRTHAQPLTWKGHVYASAWLPTLRPALKSLHGRLPTLIDRITSVLRPAVCLLLYV</sequence>
<dbReference type="InterPro" id="IPR038740">
    <property type="entry name" value="BioF2-like_GNAT_dom"/>
</dbReference>
<dbReference type="EMBL" id="JAMWDU010000003">
    <property type="protein sequence ID" value="MCP8887444.1"/>
    <property type="molecule type" value="Genomic_DNA"/>
</dbReference>
<evidence type="ECO:0000313" key="3">
    <source>
        <dbReference type="Proteomes" id="UP001060275"/>
    </source>
</evidence>
<accession>A0A9Q4AP97</accession>
<dbReference type="EC" id="2.3.1.-" evidence="2"/>
<feature type="domain" description="BioF2-like acetyltransferase" evidence="1">
    <location>
        <begin position="202"/>
        <end position="347"/>
    </location>
</feature>
<dbReference type="Proteomes" id="UP001060275">
    <property type="component" value="Unassembled WGS sequence"/>
</dbReference>
<keyword evidence="3" id="KW-1185">Reference proteome</keyword>
<dbReference type="GO" id="GO:0016746">
    <property type="term" value="F:acyltransferase activity"/>
    <property type="evidence" value="ECO:0007669"/>
    <property type="project" value="UniProtKB-KW"/>
</dbReference>
<dbReference type="InterPro" id="IPR016181">
    <property type="entry name" value="Acyl_CoA_acyltransferase"/>
</dbReference>
<gene>
    <name evidence="2" type="ORF">NF348_10035</name>
</gene>
<reference evidence="2" key="1">
    <citation type="submission" date="2022-06" db="EMBL/GenBank/DDBJ databases">
        <title>Devosia sp. XJ19-45 genome assembly.</title>
        <authorList>
            <person name="Li B."/>
            <person name="Cai M."/>
            <person name="Nie G."/>
            <person name="Li W."/>
        </authorList>
    </citation>
    <scope>NUCLEOTIDE SEQUENCE</scope>
    <source>
        <strain evidence="2">XJ19-45</strain>
    </source>
</reference>
<dbReference type="RefSeq" id="WP_254674520.1">
    <property type="nucleotide sequence ID" value="NZ_JAMWDU010000003.1"/>
</dbReference>
<dbReference type="AlphaFoldDB" id="A0A9Q4AP97"/>